<name>A0ABT8KNU1_9BACT</name>
<gene>
    <name evidence="1" type="ORF">QQ008_11010</name>
</gene>
<organism evidence="1 2">
    <name type="scientific">Splendidivirga corallicola</name>
    <dbReference type="NCBI Taxonomy" id="3051826"/>
    <lineage>
        <taxon>Bacteria</taxon>
        <taxon>Pseudomonadati</taxon>
        <taxon>Bacteroidota</taxon>
        <taxon>Cytophagia</taxon>
        <taxon>Cytophagales</taxon>
        <taxon>Splendidivirgaceae</taxon>
        <taxon>Splendidivirga</taxon>
    </lineage>
</organism>
<comment type="caution">
    <text evidence="1">The sequence shown here is derived from an EMBL/GenBank/DDBJ whole genome shotgun (WGS) entry which is preliminary data.</text>
</comment>
<protein>
    <recommendedName>
        <fullName evidence="3">Arylsulfatase</fullName>
    </recommendedName>
</protein>
<reference evidence="1" key="1">
    <citation type="submission" date="2023-06" db="EMBL/GenBank/DDBJ databases">
        <title>Genomic of Parafulvivirga corallium.</title>
        <authorList>
            <person name="Wang G."/>
        </authorList>
    </citation>
    <scope>NUCLEOTIDE SEQUENCE</scope>
    <source>
        <strain evidence="1">BMA10</strain>
    </source>
</reference>
<evidence type="ECO:0008006" key="3">
    <source>
        <dbReference type="Google" id="ProtNLM"/>
    </source>
</evidence>
<dbReference type="Gene3D" id="3.30.1120.10">
    <property type="match status" value="1"/>
</dbReference>
<proteinExistence type="predicted"/>
<sequence>MKSKAIFWEHEGNKVVRLGKYKLVSRRKKDSEYNWELYDVVSDRSETNNLIEKMPDKARELEVLWKDWAKRSNVLTWKESQPIE</sequence>
<keyword evidence="2" id="KW-1185">Reference proteome</keyword>
<dbReference type="SUPFAM" id="SSF53649">
    <property type="entry name" value="Alkaline phosphatase-like"/>
    <property type="match status" value="1"/>
</dbReference>
<accession>A0ABT8KNU1</accession>
<dbReference type="Proteomes" id="UP001172082">
    <property type="component" value="Unassembled WGS sequence"/>
</dbReference>
<dbReference type="RefSeq" id="WP_346751923.1">
    <property type="nucleotide sequence ID" value="NZ_JAUJEA010000003.1"/>
</dbReference>
<evidence type="ECO:0000313" key="2">
    <source>
        <dbReference type="Proteomes" id="UP001172082"/>
    </source>
</evidence>
<dbReference type="EMBL" id="JAUJEA010000003">
    <property type="protein sequence ID" value="MDN5201899.1"/>
    <property type="molecule type" value="Genomic_DNA"/>
</dbReference>
<evidence type="ECO:0000313" key="1">
    <source>
        <dbReference type="EMBL" id="MDN5201899.1"/>
    </source>
</evidence>
<dbReference type="InterPro" id="IPR017850">
    <property type="entry name" value="Alkaline_phosphatase_core_sf"/>
</dbReference>